<dbReference type="GO" id="GO:0005886">
    <property type="term" value="C:plasma membrane"/>
    <property type="evidence" value="ECO:0007669"/>
    <property type="project" value="UniProtKB-SubCell"/>
</dbReference>
<keyword evidence="6 7" id="KW-0472">Membrane</keyword>
<evidence type="ECO:0000256" key="2">
    <source>
        <dbReference type="ARBA" id="ARBA00022448"/>
    </source>
</evidence>
<evidence type="ECO:0000256" key="1">
    <source>
        <dbReference type="ARBA" id="ARBA00004651"/>
    </source>
</evidence>
<evidence type="ECO:0000313" key="10">
    <source>
        <dbReference type="Proteomes" id="UP000295008"/>
    </source>
</evidence>
<dbReference type="EMBL" id="SLUN01000002">
    <property type="protein sequence ID" value="TCL76498.1"/>
    <property type="molecule type" value="Genomic_DNA"/>
</dbReference>
<dbReference type="PANTHER" id="PTHR43227">
    <property type="entry name" value="BLL4140 PROTEIN"/>
    <property type="match status" value="1"/>
</dbReference>
<evidence type="ECO:0000313" key="9">
    <source>
        <dbReference type="EMBL" id="TCL76498.1"/>
    </source>
</evidence>
<dbReference type="InterPro" id="IPR000515">
    <property type="entry name" value="MetI-like"/>
</dbReference>
<dbReference type="CDD" id="cd06261">
    <property type="entry name" value="TM_PBP2"/>
    <property type="match status" value="1"/>
</dbReference>
<comment type="caution">
    <text evidence="9">The sequence shown here is derived from an EMBL/GenBank/DDBJ whole genome shotgun (WGS) entry which is preliminary data.</text>
</comment>
<evidence type="ECO:0000256" key="3">
    <source>
        <dbReference type="ARBA" id="ARBA00022475"/>
    </source>
</evidence>
<dbReference type="PANTHER" id="PTHR43227:SF11">
    <property type="entry name" value="BLL4140 PROTEIN"/>
    <property type="match status" value="1"/>
</dbReference>
<keyword evidence="5 7" id="KW-1133">Transmembrane helix</keyword>
<feature type="domain" description="ABC transmembrane type-1" evidence="8">
    <location>
        <begin position="111"/>
        <end position="326"/>
    </location>
</feature>
<feature type="transmembrane region" description="Helical" evidence="7">
    <location>
        <begin position="305"/>
        <end position="324"/>
    </location>
</feature>
<sequence>MRMKSHRCSGKELTKKRGCDVASEIEMLTGKKSRPNYQSGKLKSYWRNNYQYYLILLPPLLFYLIFKYIPMYGLLIAFKDYNFITGVWQSPWVGLDVFKEVFHDHSFWVAFFNTIRLNFLTLIAGFPIPIILALFLNEINHSGLKRLVQSISYLPHFISWVIIYGLILAFLTPQTGMVNVLLKQLGFKEINFLFHKGWWVCVYLLSFIWKEVGWSAIIYLAALTAIDPQLYEAAALDGAGRLKCMWHVTLPGIKGTIIIMLLLNIGKMMSIGFDQPYNLQNVMVNDVSSVLSTYIYDMGLIRARFSFSAAVGLFQSLINFSLLLGADRFAKLLGEEGFFGGGRR</sequence>
<feature type="transmembrane region" description="Helical" evidence="7">
    <location>
        <begin position="50"/>
        <end position="69"/>
    </location>
</feature>
<dbReference type="InterPro" id="IPR035906">
    <property type="entry name" value="MetI-like_sf"/>
</dbReference>
<comment type="subcellular location">
    <subcellularLocation>
        <location evidence="1 7">Cell membrane</location>
        <topology evidence="1 7">Multi-pass membrane protein</topology>
    </subcellularLocation>
</comment>
<accession>A0A4R1SAM1</accession>
<proteinExistence type="inferred from homology"/>
<evidence type="ECO:0000256" key="4">
    <source>
        <dbReference type="ARBA" id="ARBA00022692"/>
    </source>
</evidence>
<feature type="transmembrane region" description="Helical" evidence="7">
    <location>
        <begin position="197"/>
        <end position="223"/>
    </location>
</feature>
<dbReference type="SUPFAM" id="SSF161098">
    <property type="entry name" value="MetI-like"/>
    <property type="match status" value="1"/>
</dbReference>
<keyword evidence="3" id="KW-1003">Cell membrane</keyword>
<dbReference type="Proteomes" id="UP000295008">
    <property type="component" value="Unassembled WGS sequence"/>
</dbReference>
<keyword evidence="10" id="KW-1185">Reference proteome</keyword>
<dbReference type="PROSITE" id="PS50928">
    <property type="entry name" value="ABC_TM1"/>
    <property type="match status" value="1"/>
</dbReference>
<dbReference type="Pfam" id="PF00528">
    <property type="entry name" value="BPD_transp_1"/>
    <property type="match status" value="1"/>
</dbReference>
<dbReference type="GO" id="GO:0055085">
    <property type="term" value="P:transmembrane transport"/>
    <property type="evidence" value="ECO:0007669"/>
    <property type="project" value="InterPro"/>
</dbReference>
<feature type="transmembrane region" description="Helical" evidence="7">
    <location>
        <begin position="244"/>
        <end position="265"/>
    </location>
</feature>
<evidence type="ECO:0000256" key="7">
    <source>
        <dbReference type="RuleBase" id="RU363032"/>
    </source>
</evidence>
<evidence type="ECO:0000256" key="5">
    <source>
        <dbReference type="ARBA" id="ARBA00022989"/>
    </source>
</evidence>
<organism evidence="9 10">
    <name type="scientific">Hydrogenispora ethanolica</name>
    <dbReference type="NCBI Taxonomy" id="1082276"/>
    <lineage>
        <taxon>Bacteria</taxon>
        <taxon>Bacillati</taxon>
        <taxon>Bacillota</taxon>
        <taxon>Hydrogenispora</taxon>
    </lineage>
</organism>
<evidence type="ECO:0000256" key="6">
    <source>
        <dbReference type="ARBA" id="ARBA00023136"/>
    </source>
</evidence>
<protein>
    <submittedName>
        <fullName evidence="9">Putative aldouronate transport system permease protein</fullName>
    </submittedName>
</protein>
<dbReference type="InterPro" id="IPR050809">
    <property type="entry name" value="UgpAE/MalFG_permease"/>
</dbReference>
<dbReference type="Gene3D" id="1.10.3720.10">
    <property type="entry name" value="MetI-like"/>
    <property type="match status" value="1"/>
</dbReference>
<comment type="similarity">
    <text evidence="7">Belongs to the binding-protein-dependent transport system permease family.</text>
</comment>
<gene>
    <name evidence="9" type="ORF">EDC14_1002257</name>
</gene>
<evidence type="ECO:0000259" key="8">
    <source>
        <dbReference type="PROSITE" id="PS50928"/>
    </source>
</evidence>
<feature type="transmembrane region" description="Helical" evidence="7">
    <location>
        <begin position="115"/>
        <end position="136"/>
    </location>
</feature>
<keyword evidence="2 7" id="KW-0813">Transport</keyword>
<feature type="transmembrane region" description="Helical" evidence="7">
    <location>
        <begin position="157"/>
        <end position="177"/>
    </location>
</feature>
<keyword evidence="4 7" id="KW-0812">Transmembrane</keyword>
<dbReference type="AlphaFoldDB" id="A0A4R1SAM1"/>
<reference evidence="9 10" key="1">
    <citation type="submission" date="2019-03" db="EMBL/GenBank/DDBJ databases">
        <title>Genomic Encyclopedia of Type Strains, Phase IV (KMG-IV): sequencing the most valuable type-strain genomes for metagenomic binning, comparative biology and taxonomic classification.</title>
        <authorList>
            <person name="Goeker M."/>
        </authorList>
    </citation>
    <scope>NUCLEOTIDE SEQUENCE [LARGE SCALE GENOMIC DNA]</scope>
    <source>
        <strain evidence="9 10">LX-B</strain>
    </source>
</reference>
<name>A0A4R1SAM1_HYDET</name>